<reference evidence="2" key="1">
    <citation type="submission" date="2020-05" db="EMBL/GenBank/DDBJ databases">
        <title>Mycena genomes resolve the evolution of fungal bioluminescence.</title>
        <authorList>
            <person name="Tsai I.J."/>
        </authorList>
    </citation>
    <scope>NUCLEOTIDE SEQUENCE</scope>
    <source>
        <strain evidence="2">CCC161011</strain>
    </source>
</reference>
<evidence type="ECO:0000259" key="1">
    <source>
        <dbReference type="SMART" id="SM00822"/>
    </source>
</evidence>
<dbReference type="InterPro" id="IPR057326">
    <property type="entry name" value="KR_dom"/>
</dbReference>
<feature type="domain" description="Ketoreductase" evidence="1">
    <location>
        <begin position="2"/>
        <end position="193"/>
    </location>
</feature>
<gene>
    <name evidence="2" type="ORF">MVEN_00795000</name>
</gene>
<dbReference type="InterPro" id="IPR052184">
    <property type="entry name" value="SDR_enzymes"/>
</dbReference>
<dbReference type="InterPro" id="IPR002347">
    <property type="entry name" value="SDR_fam"/>
</dbReference>
<proteinExistence type="predicted"/>
<organism evidence="2 3">
    <name type="scientific">Mycena venus</name>
    <dbReference type="NCBI Taxonomy" id="2733690"/>
    <lineage>
        <taxon>Eukaryota</taxon>
        <taxon>Fungi</taxon>
        <taxon>Dikarya</taxon>
        <taxon>Basidiomycota</taxon>
        <taxon>Agaricomycotina</taxon>
        <taxon>Agaricomycetes</taxon>
        <taxon>Agaricomycetidae</taxon>
        <taxon>Agaricales</taxon>
        <taxon>Marasmiineae</taxon>
        <taxon>Mycenaceae</taxon>
        <taxon>Mycena</taxon>
    </lineage>
</organism>
<dbReference type="InterPro" id="IPR036291">
    <property type="entry name" value="NAD(P)-bd_dom_sf"/>
</dbReference>
<dbReference type="PANTHER" id="PTHR45458:SF3">
    <property type="entry name" value="CHAIN DEHYDROGENASE (ATSC), PUTATIVE-RELATED"/>
    <property type="match status" value="1"/>
</dbReference>
<accession>A0A8H6YG89</accession>
<evidence type="ECO:0000313" key="3">
    <source>
        <dbReference type="Proteomes" id="UP000620124"/>
    </source>
</evidence>
<dbReference type="Gene3D" id="3.40.50.720">
    <property type="entry name" value="NAD(P)-binding Rossmann-like Domain"/>
    <property type="match status" value="1"/>
</dbReference>
<dbReference type="SUPFAM" id="SSF51735">
    <property type="entry name" value="NAD(P)-binding Rossmann-fold domains"/>
    <property type="match status" value="1"/>
</dbReference>
<name>A0A8H6YG89_9AGAR</name>
<dbReference type="SMART" id="SM00822">
    <property type="entry name" value="PKS_KR"/>
    <property type="match status" value="1"/>
</dbReference>
<dbReference type="PANTHER" id="PTHR45458">
    <property type="entry name" value="SHORT-CHAIN DEHYDROGENASE/REDUCTASE SDR"/>
    <property type="match status" value="1"/>
</dbReference>
<protein>
    <submittedName>
        <fullName evidence="2">NAD(P)-binding protein</fullName>
    </submittedName>
</protein>
<comment type="caution">
    <text evidence="2">The sequence shown here is derived from an EMBL/GenBank/DDBJ whole genome shotgun (WGS) entry which is preliminary data.</text>
</comment>
<dbReference type="PRINTS" id="PR00081">
    <property type="entry name" value="GDHRDH"/>
</dbReference>
<dbReference type="AlphaFoldDB" id="A0A8H6YG89"/>
<keyword evidence="3" id="KW-1185">Reference proteome</keyword>
<dbReference type="Pfam" id="PF00106">
    <property type="entry name" value="adh_short"/>
    <property type="match status" value="1"/>
</dbReference>
<dbReference type="OrthoDB" id="9876299at2759"/>
<sequence length="260" mass="27725">MASYVVTGAARGIGLEFVTQLNANWSNSVFAVVRNKATANQLQNLPCKNITIIEADITNSNALASAANEVSKITGGKLDYLINNAAVLNPPRLGLTEFPTPDALEKDLIQHFTVNTIGTIHCINAFLPLLRNGSTKKVVAISSGAADPKATLRTGRSGAAAYAISKAALNMAVAKFVAQFKTEGFVFLALSPGMVNTAPPTSEMQAKFEGMTNTMAQVAPGFKGRMTPQESVKLQLEVIYKWAVEDTGAFVSHHGNKEWL</sequence>
<dbReference type="EMBL" id="JACAZI010000005">
    <property type="protein sequence ID" value="KAF7360633.1"/>
    <property type="molecule type" value="Genomic_DNA"/>
</dbReference>
<dbReference type="GO" id="GO:0016616">
    <property type="term" value="F:oxidoreductase activity, acting on the CH-OH group of donors, NAD or NADP as acceptor"/>
    <property type="evidence" value="ECO:0007669"/>
    <property type="project" value="TreeGrafter"/>
</dbReference>
<evidence type="ECO:0000313" key="2">
    <source>
        <dbReference type="EMBL" id="KAF7360633.1"/>
    </source>
</evidence>
<dbReference type="Proteomes" id="UP000620124">
    <property type="component" value="Unassembled WGS sequence"/>
</dbReference>